<name>B6YVJ1_THEON</name>
<dbReference type="EMBL" id="CP000855">
    <property type="protein sequence ID" value="ACJ17315.1"/>
    <property type="molecule type" value="Genomic_DNA"/>
</dbReference>
<proteinExistence type="predicted"/>
<dbReference type="HOGENOM" id="CLU_100867_0_0_2"/>
<organism evidence="2 3">
    <name type="scientific">Thermococcus onnurineus (strain NA1)</name>
    <dbReference type="NCBI Taxonomy" id="523850"/>
    <lineage>
        <taxon>Archaea</taxon>
        <taxon>Methanobacteriati</taxon>
        <taxon>Methanobacteriota</taxon>
        <taxon>Thermococci</taxon>
        <taxon>Thermococcales</taxon>
        <taxon>Thermococcaceae</taxon>
        <taxon>Thermococcus</taxon>
    </lineage>
</organism>
<dbReference type="STRING" id="523850.TON_1825"/>
<dbReference type="eggNOG" id="arCOG09757">
    <property type="taxonomic scope" value="Archaea"/>
</dbReference>
<dbReference type="AlphaFoldDB" id="B6YVJ1"/>
<keyword evidence="1" id="KW-0472">Membrane</keyword>
<dbReference type="KEGG" id="ton:TON_1825"/>
<dbReference type="OrthoDB" id="102610at2157"/>
<accession>B6YVJ1</accession>
<keyword evidence="1" id="KW-0812">Transmembrane</keyword>
<dbReference type="RefSeq" id="WP_012572787.1">
    <property type="nucleotide sequence ID" value="NC_011529.1"/>
</dbReference>
<keyword evidence="3" id="KW-1185">Reference proteome</keyword>
<evidence type="ECO:0000256" key="1">
    <source>
        <dbReference type="SAM" id="Phobius"/>
    </source>
</evidence>
<feature type="transmembrane region" description="Helical" evidence="1">
    <location>
        <begin position="6"/>
        <end position="22"/>
    </location>
</feature>
<dbReference type="PATRIC" id="fig|523850.10.peg.1841"/>
<gene>
    <name evidence="2" type="ordered locus">TON_1825</name>
</gene>
<evidence type="ECO:0000313" key="2">
    <source>
        <dbReference type="EMBL" id="ACJ17315.1"/>
    </source>
</evidence>
<dbReference type="GeneID" id="7017494"/>
<sequence>MKWEHYLLAIMVILVIGSIVLINSQRAPGFSKVYFDSTTVPAYLTPNTTYSIVFIIESHEKGPEEYSFKVYLNDMVIKDGNISLNPGSMAQVSFEFFIENVTYRRVVLWEQTTTYNLSGIYDITGNYMRWGGILIVNDSYGSRLLEHLPPSYAGPSNLSFLMNTSKNVTVTKIVENRSNTSTVVKEYRLMLLKLGEDRYRVIVKESKIMYLPESLTIRVVVETSNGKVYQIFKRLPLAEG</sequence>
<keyword evidence="1" id="KW-1133">Transmembrane helix</keyword>
<evidence type="ECO:0000313" key="3">
    <source>
        <dbReference type="Proteomes" id="UP000002727"/>
    </source>
</evidence>
<protein>
    <submittedName>
        <fullName evidence="2">Uncharacterized protein</fullName>
    </submittedName>
</protein>
<reference evidence="2 3" key="1">
    <citation type="journal article" date="2008" name="J. Bacteriol.">
        <title>The complete genome sequence of Thermococcus onnurineus NA1 reveals a mixed heterotrophic and carboxydotrophic metabolism.</title>
        <authorList>
            <person name="Lee H.S."/>
            <person name="Kang S.G."/>
            <person name="Bae S.S."/>
            <person name="Lim J.K."/>
            <person name="Cho Y."/>
            <person name="Kim Y.J."/>
            <person name="Jeon J.H."/>
            <person name="Cha S.S."/>
            <person name="Kwon K.K."/>
            <person name="Kim H.T."/>
            <person name="Park C.J."/>
            <person name="Lee H.W."/>
            <person name="Kim S.I."/>
            <person name="Chun J."/>
            <person name="Colwell R.R."/>
            <person name="Kim S.J."/>
            <person name="Lee J.H."/>
        </authorList>
    </citation>
    <scope>NUCLEOTIDE SEQUENCE [LARGE SCALE GENOMIC DNA]</scope>
    <source>
        <strain evidence="2 3">NA1</strain>
    </source>
</reference>
<dbReference type="Proteomes" id="UP000002727">
    <property type="component" value="Chromosome"/>
</dbReference>